<evidence type="ECO:0000256" key="1">
    <source>
        <dbReference type="SAM" id="MobiDB-lite"/>
    </source>
</evidence>
<protein>
    <submittedName>
        <fullName evidence="2">Uncharacterized protein</fullName>
    </submittedName>
</protein>
<accession>A0AAE0KUJ0</accession>
<feature type="compositionally biased region" description="Polar residues" evidence="1">
    <location>
        <begin position="226"/>
        <end position="240"/>
    </location>
</feature>
<feature type="compositionally biased region" description="Polar residues" evidence="1">
    <location>
        <begin position="163"/>
        <end position="182"/>
    </location>
</feature>
<reference evidence="2 3" key="1">
    <citation type="journal article" date="2015" name="Genome Biol. Evol.">
        <title>Comparative Genomics of a Bacterivorous Green Alga Reveals Evolutionary Causalities and Consequences of Phago-Mixotrophic Mode of Nutrition.</title>
        <authorList>
            <person name="Burns J.A."/>
            <person name="Paasch A."/>
            <person name="Narechania A."/>
            <person name="Kim E."/>
        </authorList>
    </citation>
    <scope>NUCLEOTIDE SEQUENCE [LARGE SCALE GENOMIC DNA]</scope>
    <source>
        <strain evidence="2 3">PLY_AMNH</strain>
    </source>
</reference>
<feature type="compositionally biased region" description="Basic and acidic residues" evidence="1">
    <location>
        <begin position="152"/>
        <end position="161"/>
    </location>
</feature>
<sequence>MRSSEGSHQVRATEYRRGEGDADDYIINGSDVNTPLESIGKFYKPRRYSYSRSSLDTGGQHSPVIPCIESWDCSAGLDPNAVGGPEGRVGLLSYENPATVGKDVRRTTQRRVSTGNLSVTGGAHASPSGARRGARISTGNLDISLEQTGKMCRSDKPRRISEGSPSPSVAQRSRLSHVAETSASIERPFRLPRISTESLRSSQGFGLAMTAEHEGESNKPGAPQGRNPTRNPRISESGSTAGKLHVRSDGTAIMLGGGLPRASRAPRISSESSILSVPASICTNDLSPASKASNLSMLAHLKEPTSPLGQALAQ</sequence>
<feature type="compositionally biased region" description="Polar residues" evidence="1">
    <location>
        <begin position="137"/>
        <end position="147"/>
    </location>
</feature>
<comment type="caution">
    <text evidence="2">The sequence shown here is derived from an EMBL/GenBank/DDBJ whole genome shotgun (WGS) entry which is preliminary data.</text>
</comment>
<gene>
    <name evidence="2" type="ORF">CYMTET_29843</name>
</gene>
<proteinExistence type="predicted"/>
<keyword evidence="3" id="KW-1185">Reference proteome</keyword>
<name>A0AAE0KUJ0_9CHLO</name>
<dbReference type="Proteomes" id="UP001190700">
    <property type="component" value="Unassembled WGS sequence"/>
</dbReference>
<feature type="region of interest" description="Disordered" evidence="1">
    <location>
        <begin position="211"/>
        <end position="247"/>
    </location>
</feature>
<feature type="region of interest" description="Disordered" evidence="1">
    <location>
        <begin position="1"/>
        <end position="30"/>
    </location>
</feature>
<feature type="region of interest" description="Disordered" evidence="1">
    <location>
        <begin position="116"/>
        <end position="182"/>
    </location>
</feature>
<evidence type="ECO:0000313" key="3">
    <source>
        <dbReference type="Proteomes" id="UP001190700"/>
    </source>
</evidence>
<dbReference type="EMBL" id="LGRX02017050">
    <property type="protein sequence ID" value="KAK3261241.1"/>
    <property type="molecule type" value="Genomic_DNA"/>
</dbReference>
<dbReference type="AlphaFoldDB" id="A0AAE0KUJ0"/>
<feature type="compositionally biased region" description="Basic and acidic residues" evidence="1">
    <location>
        <begin position="11"/>
        <end position="20"/>
    </location>
</feature>
<organism evidence="2 3">
    <name type="scientific">Cymbomonas tetramitiformis</name>
    <dbReference type="NCBI Taxonomy" id="36881"/>
    <lineage>
        <taxon>Eukaryota</taxon>
        <taxon>Viridiplantae</taxon>
        <taxon>Chlorophyta</taxon>
        <taxon>Pyramimonadophyceae</taxon>
        <taxon>Pyramimonadales</taxon>
        <taxon>Pyramimonadaceae</taxon>
        <taxon>Cymbomonas</taxon>
    </lineage>
</organism>
<evidence type="ECO:0000313" key="2">
    <source>
        <dbReference type="EMBL" id="KAK3261241.1"/>
    </source>
</evidence>